<comment type="caution">
    <text evidence="2">The sequence shown here is derived from an EMBL/GenBank/DDBJ whole genome shotgun (WGS) entry which is preliminary data.</text>
</comment>
<evidence type="ECO:0000256" key="1">
    <source>
        <dbReference type="SAM" id="MobiDB-lite"/>
    </source>
</evidence>
<proteinExistence type="predicted"/>
<feature type="region of interest" description="Disordered" evidence="1">
    <location>
        <begin position="1"/>
        <end position="23"/>
    </location>
</feature>
<keyword evidence="3" id="KW-1185">Reference proteome</keyword>
<protein>
    <submittedName>
        <fullName evidence="2">Uncharacterized protein</fullName>
    </submittedName>
</protein>
<evidence type="ECO:0000313" key="2">
    <source>
        <dbReference type="EMBL" id="KAK5082767.1"/>
    </source>
</evidence>
<evidence type="ECO:0000313" key="3">
    <source>
        <dbReference type="Proteomes" id="UP001309876"/>
    </source>
</evidence>
<feature type="region of interest" description="Disordered" evidence="1">
    <location>
        <begin position="57"/>
        <end position="76"/>
    </location>
</feature>
<organism evidence="2 3">
    <name type="scientific">Lithohypha guttulata</name>
    <dbReference type="NCBI Taxonomy" id="1690604"/>
    <lineage>
        <taxon>Eukaryota</taxon>
        <taxon>Fungi</taxon>
        <taxon>Dikarya</taxon>
        <taxon>Ascomycota</taxon>
        <taxon>Pezizomycotina</taxon>
        <taxon>Eurotiomycetes</taxon>
        <taxon>Chaetothyriomycetidae</taxon>
        <taxon>Chaetothyriales</taxon>
        <taxon>Trichomeriaceae</taxon>
        <taxon>Lithohypha</taxon>
    </lineage>
</organism>
<sequence length="184" mass="20868">MVLVDDCTNSQNPQMLAESHEAQLHESMSAGRLDSHTMATKDSPTTMHDQSPINETSFLSLSTTPNTSAQPSHTPSPTISHFALTYLIPDPPVFYGSDFRHTKNDISFSEWYVKMNGKLASMAPLDEQTKVNYIVSRVTSEAFYDLLDEDHRRGGFRTAREMLNYLMEQWDADVRKVDMRFGRG</sequence>
<dbReference type="Proteomes" id="UP001309876">
    <property type="component" value="Unassembled WGS sequence"/>
</dbReference>
<dbReference type="EMBL" id="JAVRRJ010000007">
    <property type="protein sequence ID" value="KAK5082767.1"/>
    <property type="molecule type" value="Genomic_DNA"/>
</dbReference>
<dbReference type="AlphaFoldDB" id="A0AAN7SVK6"/>
<accession>A0AAN7SVK6</accession>
<reference evidence="2 3" key="1">
    <citation type="submission" date="2023-08" db="EMBL/GenBank/DDBJ databases">
        <title>Black Yeasts Isolated from many extreme environments.</title>
        <authorList>
            <person name="Coleine C."/>
            <person name="Stajich J.E."/>
            <person name="Selbmann L."/>
        </authorList>
    </citation>
    <scope>NUCLEOTIDE SEQUENCE [LARGE SCALE GENOMIC DNA]</scope>
    <source>
        <strain evidence="2 3">CCFEE 5910</strain>
    </source>
</reference>
<gene>
    <name evidence="2" type="ORF">LTR05_006647</name>
</gene>
<name>A0AAN7SVK6_9EURO</name>